<dbReference type="OrthoDB" id="9815056at2"/>
<dbReference type="Gene3D" id="1.10.10.1150">
    <property type="entry name" value="Coenzyme PQQ synthesis protein D (PqqD)"/>
    <property type="match status" value="1"/>
</dbReference>
<proteinExistence type="predicted"/>
<keyword evidence="2" id="KW-1185">Reference proteome</keyword>
<evidence type="ECO:0000313" key="1">
    <source>
        <dbReference type="EMBL" id="PQV63793.1"/>
    </source>
</evidence>
<dbReference type="AlphaFoldDB" id="A0A2S8SSK4"/>
<dbReference type="Proteomes" id="UP000237684">
    <property type="component" value="Unassembled WGS sequence"/>
</dbReference>
<accession>A0A2S8SSK4</accession>
<dbReference type="RefSeq" id="WP_105483951.1">
    <property type="nucleotide sequence ID" value="NZ_NIGF01000009.1"/>
</dbReference>
<dbReference type="InParanoid" id="A0A2S8SSK4"/>
<dbReference type="InterPro" id="IPR041881">
    <property type="entry name" value="PqqD_sf"/>
</dbReference>
<evidence type="ECO:0000313" key="2">
    <source>
        <dbReference type="Proteomes" id="UP000237684"/>
    </source>
</evidence>
<gene>
    <name evidence="1" type="ORF">B1R32_109133</name>
</gene>
<dbReference type="InterPro" id="IPR008792">
    <property type="entry name" value="PQQD"/>
</dbReference>
<protein>
    <submittedName>
        <fullName evidence="1">Coenzyme PQQ synthesis protein D (PqqD)</fullName>
    </submittedName>
</protein>
<comment type="caution">
    <text evidence="1">The sequence shown here is derived from an EMBL/GenBank/DDBJ whole genome shotgun (WGS) entry which is preliminary data.</text>
</comment>
<reference evidence="1 2" key="1">
    <citation type="journal article" date="2018" name="Syst. Appl. Microbiol.">
        <title>Abditibacterium utsteinense sp. nov., the first cultivated member of candidate phylum FBP, isolated from ice-free Antarctic soil samples.</title>
        <authorList>
            <person name="Tahon G."/>
            <person name="Tytgat B."/>
            <person name="Lebbe L."/>
            <person name="Carlier A."/>
            <person name="Willems A."/>
        </authorList>
    </citation>
    <scope>NUCLEOTIDE SEQUENCE [LARGE SCALE GENOMIC DNA]</scope>
    <source>
        <strain evidence="1 2">LMG 29911</strain>
    </source>
</reference>
<name>A0A2S8SSK4_9BACT</name>
<dbReference type="EMBL" id="NIGF01000009">
    <property type="protein sequence ID" value="PQV63793.1"/>
    <property type="molecule type" value="Genomic_DNA"/>
</dbReference>
<organism evidence="1 2">
    <name type="scientific">Abditibacterium utsteinense</name>
    <dbReference type="NCBI Taxonomy" id="1960156"/>
    <lineage>
        <taxon>Bacteria</taxon>
        <taxon>Pseudomonadati</taxon>
        <taxon>Abditibacteriota</taxon>
        <taxon>Abditibacteriia</taxon>
        <taxon>Abditibacteriales</taxon>
        <taxon>Abditibacteriaceae</taxon>
        <taxon>Abditibacterium</taxon>
    </lineage>
</organism>
<dbReference type="Pfam" id="PF05402">
    <property type="entry name" value="PqqD"/>
    <property type="match status" value="1"/>
</dbReference>
<sequence length="135" mass="15574">MALFRSPPKKPTQPDRARARREFLALRPARNPRIEWSEIEGKAILQIPRANSWKVKIINVFFPVPEDKKVVLDAIGSHVWTRCDGANRIEDLSRELQREYKLGAREAELSLQQFFKDLGRRGYIGFAVEKKSVGT</sequence>